<sequence length="44" mass="5169">MVELLVDRMVVTMDEVEIRYVIPTSPRNEQVRFCHLLTDYSAAK</sequence>
<name>A0ABQ3UU87_9CHLR</name>
<reference evidence="1 2" key="1">
    <citation type="journal article" date="2021" name="Int. J. Syst. Evol. Microbiol.">
        <title>Reticulibacter mediterranei gen. nov., sp. nov., within the new family Reticulibacteraceae fam. nov., and Ktedonospora formicarum gen. nov., sp. nov., Ktedonobacter robiniae sp. nov., Dictyobacter formicarum sp. nov. and Dictyobacter arantiisoli sp. nov., belonging to the class Ktedonobacteria.</title>
        <authorList>
            <person name="Yabe S."/>
            <person name="Zheng Y."/>
            <person name="Wang C.M."/>
            <person name="Sakai Y."/>
            <person name="Abe K."/>
            <person name="Yokota A."/>
            <person name="Donadio S."/>
            <person name="Cavaletti L."/>
            <person name="Monciardini P."/>
        </authorList>
    </citation>
    <scope>NUCLEOTIDE SEQUENCE [LARGE SCALE GENOMIC DNA]</scope>
    <source>
        <strain evidence="1 2">SOSP1-30</strain>
    </source>
</reference>
<organism evidence="1 2">
    <name type="scientific">Ktedonobacter robiniae</name>
    <dbReference type="NCBI Taxonomy" id="2778365"/>
    <lineage>
        <taxon>Bacteria</taxon>
        <taxon>Bacillati</taxon>
        <taxon>Chloroflexota</taxon>
        <taxon>Ktedonobacteria</taxon>
        <taxon>Ktedonobacterales</taxon>
        <taxon>Ktedonobacteraceae</taxon>
        <taxon>Ktedonobacter</taxon>
    </lineage>
</organism>
<dbReference type="Proteomes" id="UP000654345">
    <property type="component" value="Unassembled WGS sequence"/>
</dbReference>
<protein>
    <submittedName>
        <fullName evidence="1">Uncharacterized protein</fullName>
    </submittedName>
</protein>
<accession>A0ABQ3UU87</accession>
<gene>
    <name evidence="1" type="ORF">KSB_48890</name>
</gene>
<proteinExistence type="predicted"/>
<evidence type="ECO:0000313" key="2">
    <source>
        <dbReference type="Proteomes" id="UP000654345"/>
    </source>
</evidence>
<keyword evidence="2" id="KW-1185">Reference proteome</keyword>
<comment type="caution">
    <text evidence="1">The sequence shown here is derived from an EMBL/GenBank/DDBJ whole genome shotgun (WGS) entry which is preliminary data.</text>
</comment>
<dbReference type="EMBL" id="BNJG01000002">
    <property type="protein sequence ID" value="GHO56414.1"/>
    <property type="molecule type" value="Genomic_DNA"/>
</dbReference>
<evidence type="ECO:0000313" key="1">
    <source>
        <dbReference type="EMBL" id="GHO56414.1"/>
    </source>
</evidence>